<feature type="compositionally biased region" description="Pro residues" evidence="1">
    <location>
        <begin position="164"/>
        <end position="175"/>
    </location>
</feature>
<comment type="caution">
    <text evidence="2">The sequence shown here is derived from an EMBL/GenBank/DDBJ whole genome shotgun (WGS) entry which is preliminary data.</text>
</comment>
<evidence type="ECO:0000313" key="3">
    <source>
        <dbReference type="Proteomes" id="UP000315010"/>
    </source>
</evidence>
<proteinExistence type="predicted"/>
<gene>
    <name evidence="2" type="ORF">CA13_56420</name>
</gene>
<dbReference type="EMBL" id="SJPJ01000001">
    <property type="protein sequence ID" value="TWT84166.1"/>
    <property type="molecule type" value="Genomic_DNA"/>
</dbReference>
<dbReference type="AlphaFoldDB" id="A0A5C5ZAN1"/>
<keyword evidence="3" id="KW-1185">Reference proteome</keyword>
<dbReference type="PROSITE" id="PS51257">
    <property type="entry name" value="PROKAR_LIPOPROTEIN"/>
    <property type="match status" value="1"/>
</dbReference>
<organism evidence="2 3">
    <name type="scientific">Novipirellula herctigrandis</name>
    <dbReference type="NCBI Taxonomy" id="2527986"/>
    <lineage>
        <taxon>Bacteria</taxon>
        <taxon>Pseudomonadati</taxon>
        <taxon>Planctomycetota</taxon>
        <taxon>Planctomycetia</taxon>
        <taxon>Pirellulales</taxon>
        <taxon>Pirellulaceae</taxon>
        <taxon>Novipirellula</taxon>
    </lineage>
</organism>
<reference evidence="2 3" key="1">
    <citation type="submission" date="2019-02" db="EMBL/GenBank/DDBJ databases">
        <title>Deep-cultivation of Planctomycetes and their phenomic and genomic characterization uncovers novel biology.</title>
        <authorList>
            <person name="Wiegand S."/>
            <person name="Jogler M."/>
            <person name="Boedeker C."/>
            <person name="Pinto D."/>
            <person name="Vollmers J."/>
            <person name="Rivas-Marin E."/>
            <person name="Kohn T."/>
            <person name="Peeters S.H."/>
            <person name="Heuer A."/>
            <person name="Rast P."/>
            <person name="Oberbeckmann S."/>
            <person name="Bunk B."/>
            <person name="Jeske O."/>
            <person name="Meyerdierks A."/>
            <person name="Storesund J.E."/>
            <person name="Kallscheuer N."/>
            <person name="Luecker S."/>
            <person name="Lage O.M."/>
            <person name="Pohl T."/>
            <person name="Merkel B.J."/>
            <person name="Hornburger P."/>
            <person name="Mueller R.-W."/>
            <person name="Bruemmer F."/>
            <person name="Labrenz M."/>
            <person name="Spormann A.M."/>
            <person name="Op Den Camp H."/>
            <person name="Overmann J."/>
            <person name="Amann R."/>
            <person name="Jetten M.S.M."/>
            <person name="Mascher T."/>
            <person name="Medema M.H."/>
            <person name="Devos D.P."/>
            <person name="Kaster A.-K."/>
            <person name="Ovreas L."/>
            <person name="Rohde M."/>
            <person name="Galperin M.Y."/>
            <person name="Jogler C."/>
        </authorList>
    </citation>
    <scope>NUCLEOTIDE SEQUENCE [LARGE SCALE GENOMIC DNA]</scope>
    <source>
        <strain evidence="2 3">CA13</strain>
    </source>
</reference>
<sequence>MGRGAARVIFATMVLLSLTVGCQSRAHNDLYRQRMANEIRVLEDQLYDADYQNKVLQEQLTRAKERSTPAPTPVAPYGPPVLDLYPNEPTLAPPSSSIDMEDGFDDILIDPGTAFDPAVAVPTDRLDNPFQDEDAEAPPPGKESQPRSRDESPAELESPNDSLPLPPPIGGPEPPGKLDTEFSPIEPGELLPPPDPDSEELPAPPGQIKLPDAVKATQPNLTVPETLKLHLGLSGGHHSDAVTAGEKADGLYLVIHALDRRGVMVDLDRFEVDAELTIVVLDPERDPADAKIGRWEFDPDQTANLVRSKPISGLHVPITWQDKLPKGDAVIVHVRLRSEADEMRCEGKLNVDESSAIAKWLPRADEPPVAR</sequence>
<protein>
    <submittedName>
        <fullName evidence="2">Uncharacterized protein</fullName>
    </submittedName>
</protein>
<name>A0A5C5ZAN1_9BACT</name>
<dbReference type="Proteomes" id="UP000315010">
    <property type="component" value="Unassembled WGS sequence"/>
</dbReference>
<feature type="compositionally biased region" description="Pro residues" evidence="1">
    <location>
        <begin position="70"/>
        <end position="79"/>
    </location>
</feature>
<feature type="compositionally biased region" description="Acidic residues" evidence="1">
    <location>
        <begin position="99"/>
        <end position="108"/>
    </location>
</feature>
<evidence type="ECO:0000313" key="2">
    <source>
        <dbReference type="EMBL" id="TWT84166.1"/>
    </source>
</evidence>
<feature type="region of interest" description="Disordered" evidence="1">
    <location>
        <begin position="61"/>
        <end position="211"/>
    </location>
</feature>
<accession>A0A5C5ZAN1</accession>
<evidence type="ECO:0000256" key="1">
    <source>
        <dbReference type="SAM" id="MobiDB-lite"/>
    </source>
</evidence>